<comment type="caution">
    <text evidence="8">The sequence shown here is derived from an EMBL/GenBank/DDBJ whole genome shotgun (WGS) entry which is preliminary data.</text>
</comment>
<dbReference type="GO" id="GO:0008483">
    <property type="term" value="F:transaminase activity"/>
    <property type="evidence" value="ECO:0007669"/>
    <property type="project" value="UniProtKB-KW"/>
</dbReference>
<evidence type="ECO:0000259" key="7">
    <source>
        <dbReference type="Pfam" id="PF00155"/>
    </source>
</evidence>
<evidence type="ECO:0000313" key="9">
    <source>
        <dbReference type="Proteomes" id="UP000824241"/>
    </source>
</evidence>
<dbReference type="SUPFAM" id="SSF53383">
    <property type="entry name" value="PLP-dependent transferases"/>
    <property type="match status" value="1"/>
</dbReference>
<comment type="cofactor">
    <cofactor evidence="1">
        <name>pyridoxal 5'-phosphate</name>
        <dbReference type="ChEBI" id="CHEBI:597326"/>
    </cofactor>
</comment>
<reference evidence="8" key="2">
    <citation type="journal article" date="2021" name="PeerJ">
        <title>Extensive microbial diversity within the chicken gut microbiome revealed by metagenomics and culture.</title>
        <authorList>
            <person name="Gilroy R."/>
            <person name="Ravi A."/>
            <person name="Getino M."/>
            <person name="Pursley I."/>
            <person name="Horton D.L."/>
            <person name="Alikhan N.F."/>
            <person name="Baker D."/>
            <person name="Gharbi K."/>
            <person name="Hall N."/>
            <person name="Watson M."/>
            <person name="Adriaenssens E.M."/>
            <person name="Foster-Nyarko E."/>
            <person name="Jarju S."/>
            <person name="Secka A."/>
            <person name="Antonio M."/>
            <person name="Oren A."/>
            <person name="Chaudhuri R.R."/>
            <person name="La Ragione R."/>
            <person name="Hildebrand F."/>
            <person name="Pallen M.J."/>
        </authorList>
    </citation>
    <scope>NUCLEOTIDE SEQUENCE</scope>
    <source>
        <strain evidence="8">CHK189-12415</strain>
    </source>
</reference>
<comment type="subunit">
    <text evidence="3">Homodimer.</text>
</comment>
<keyword evidence="6" id="KW-0663">Pyridoxal phosphate</keyword>
<evidence type="ECO:0000256" key="1">
    <source>
        <dbReference type="ARBA" id="ARBA00001933"/>
    </source>
</evidence>
<dbReference type="Proteomes" id="UP000824241">
    <property type="component" value="Unassembled WGS sequence"/>
</dbReference>
<evidence type="ECO:0000256" key="6">
    <source>
        <dbReference type="ARBA" id="ARBA00022898"/>
    </source>
</evidence>
<protein>
    <submittedName>
        <fullName evidence="8">PLP-dependent aminotransferase family protein</fullName>
    </submittedName>
</protein>
<comment type="similarity">
    <text evidence="2">Belongs to the class-I pyridoxal-phosphate-dependent aminotransferase family.</text>
</comment>
<evidence type="ECO:0000256" key="4">
    <source>
        <dbReference type="ARBA" id="ARBA00022576"/>
    </source>
</evidence>
<proteinExistence type="inferred from homology"/>
<dbReference type="GO" id="GO:0030170">
    <property type="term" value="F:pyridoxal phosphate binding"/>
    <property type="evidence" value="ECO:0007669"/>
    <property type="project" value="InterPro"/>
</dbReference>
<dbReference type="InterPro" id="IPR015424">
    <property type="entry name" value="PyrdxlP-dep_Trfase"/>
</dbReference>
<keyword evidence="4 8" id="KW-0032">Aminotransferase</keyword>
<evidence type="ECO:0000313" key="8">
    <source>
        <dbReference type="EMBL" id="HIR60716.1"/>
    </source>
</evidence>
<dbReference type="EMBL" id="DVHA01000128">
    <property type="protein sequence ID" value="HIR60716.1"/>
    <property type="molecule type" value="Genomic_DNA"/>
</dbReference>
<sequence length="396" mass="44383">MQYHFSRRIENLHPSAIREILKNSDPSVISLAAGNPAVESFPVKEMKEIADDIFDHEAGVAFQYGITEGYPRLRQLTMQRQKEKFGIGTENDDIMIISGGTQAMDLTTKVLANEGDTVLSEDPAFVGALNTFRSYGVNLVGIPMEDDGMDLEALKKALEEEKNVRFLYTIPSFHNPLGTCTSLEKRKAIYDLCVKHGVMILEDNPYGELRFDGEDIPTLKSMDTEGIVIYTSSFSKVMSAGIRLGFVVAPKPVLDKMAVGKQAVDTHSNLFFQILIADYMEKYDYDGHIRMICDLYRHKSGLMLDEIRKGFPEEVKYTVPQGGLFLWCTLPEGADMLQFVQFAKEKGVAIVPGIAFNVDESAPSQCFRLNYSTPTDEKLVQGTRILGEALREFLRK</sequence>
<gene>
    <name evidence="8" type="ORF">IAB37_03975</name>
</gene>
<evidence type="ECO:0000256" key="2">
    <source>
        <dbReference type="ARBA" id="ARBA00007441"/>
    </source>
</evidence>
<dbReference type="FunFam" id="3.40.640.10:FF:000053">
    <property type="entry name" value="Aminotransferase, class I"/>
    <property type="match status" value="1"/>
</dbReference>
<dbReference type="InterPro" id="IPR015422">
    <property type="entry name" value="PyrdxlP-dep_Trfase_small"/>
</dbReference>
<dbReference type="InterPro" id="IPR004839">
    <property type="entry name" value="Aminotransferase_I/II_large"/>
</dbReference>
<dbReference type="PANTHER" id="PTHR42790">
    <property type="entry name" value="AMINOTRANSFERASE"/>
    <property type="match status" value="1"/>
</dbReference>
<accession>A0A9D1DXB2</accession>
<dbReference type="InterPro" id="IPR050859">
    <property type="entry name" value="Class-I_PLP-dep_aminotransf"/>
</dbReference>
<dbReference type="AlphaFoldDB" id="A0A9D1DXB2"/>
<keyword evidence="5" id="KW-0808">Transferase</keyword>
<name>A0A9D1DXB2_9FIRM</name>
<reference evidence="8" key="1">
    <citation type="submission" date="2020-10" db="EMBL/GenBank/DDBJ databases">
        <authorList>
            <person name="Gilroy R."/>
        </authorList>
    </citation>
    <scope>NUCLEOTIDE SEQUENCE</scope>
    <source>
        <strain evidence="8">CHK189-12415</strain>
    </source>
</reference>
<dbReference type="Pfam" id="PF00155">
    <property type="entry name" value="Aminotran_1_2"/>
    <property type="match status" value="1"/>
</dbReference>
<dbReference type="PANTHER" id="PTHR42790:SF19">
    <property type="entry name" value="KYNURENINE_ALPHA-AMINOADIPATE AMINOTRANSFERASE, MITOCHONDRIAL"/>
    <property type="match status" value="1"/>
</dbReference>
<organism evidence="8 9">
    <name type="scientific">Candidatus Faecivivens stercoravium</name>
    <dbReference type="NCBI Taxonomy" id="2840803"/>
    <lineage>
        <taxon>Bacteria</taxon>
        <taxon>Bacillati</taxon>
        <taxon>Bacillota</taxon>
        <taxon>Clostridia</taxon>
        <taxon>Eubacteriales</taxon>
        <taxon>Oscillospiraceae</taxon>
        <taxon>Oscillospiraceae incertae sedis</taxon>
        <taxon>Candidatus Faecivivens</taxon>
    </lineage>
</organism>
<evidence type="ECO:0000256" key="5">
    <source>
        <dbReference type="ARBA" id="ARBA00022679"/>
    </source>
</evidence>
<evidence type="ECO:0000256" key="3">
    <source>
        <dbReference type="ARBA" id="ARBA00011738"/>
    </source>
</evidence>
<dbReference type="InterPro" id="IPR015421">
    <property type="entry name" value="PyrdxlP-dep_Trfase_major"/>
</dbReference>
<dbReference type="Gene3D" id="3.90.1150.10">
    <property type="entry name" value="Aspartate Aminotransferase, domain 1"/>
    <property type="match status" value="1"/>
</dbReference>
<feature type="domain" description="Aminotransferase class I/classII large" evidence="7">
    <location>
        <begin position="27"/>
        <end position="379"/>
    </location>
</feature>
<dbReference type="Gene3D" id="3.40.640.10">
    <property type="entry name" value="Type I PLP-dependent aspartate aminotransferase-like (Major domain)"/>
    <property type="match status" value="1"/>
</dbReference>
<dbReference type="CDD" id="cd00609">
    <property type="entry name" value="AAT_like"/>
    <property type="match status" value="1"/>
</dbReference>
<dbReference type="GO" id="GO:1901605">
    <property type="term" value="P:alpha-amino acid metabolic process"/>
    <property type="evidence" value="ECO:0007669"/>
    <property type="project" value="TreeGrafter"/>
</dbReference>